<reference evidence="2 3" key="1">
    <citation type="journal article" date="2019" name="Commun. Biol.">
        <title>The bagworm genome reveals a unique fibroin gene that provides high tensile strength.</title>
        <authorList>
            <person name="Kono N."/>
            <person name="Nakamura H."/>
            <person name="Ohtoshi R."/>
            <person name="Tomita M."/>
            <person name="Numata K."/>
            <person name="Arakawa K."/>
        </authorList>
    </citation>
    <scope>NUCLEOTIDE SEQUENCE [LARGE SCALE GENOMIC DNA]</scope>
</reference>
<dbReference type="InterPro" id="IPR003887">
    <property type="entry name" value="LEM_dom"/>
</dbReference>
<evidence type="ECO:0000313" key="3">
    <source>
        <dbReference type="Proteomes" id="UP000299102"/>
    </source>
</evidence>
<proteinExistence type="predicted"/>
<keyword evidence="3" id="KW-1185">Reference proteome</keyword>
<dbReference type="AlphaFoldDB" id="A0A4C1XV84"/>
<protein>
    <submittedName>
        <fullName evidence="2">Otefin</fullName>
    </submittedName>
</protein>
<evidence type="ECO:0000259" key="1">
    <source>
        <dbReference type="PROSITE" id="PS50954"/>
    </source>
</evidence>
<dbReference type="SMART" id="SM00540">
    <property type="entry name" value="LEM"/>
    <property type="match status" value="1"/>
</dbReference>
<name>A0A4C1XV84_EUMVA</name>
<comment type="caution">
    <text evidence="2">The sequence shown here is derived from an EMBL/GenBank/DDBJ whole genome shotgun (WGS) entry which is preliminary data.</text>
</comment>
<dbReference type="CDD" id="cd12934">
    <property type="entry name" value="LEM"/>
    <property type="match status" value="1"/>
</dbReference>
<evidence type="ECO:0000313" key="2">
    <source>
        <dbReference type="EMBL" id="GBP66973.1"/>
    </source>
</evidence>
<gene>
    <name evidence="2" type="primary">Ote</name>
    <name evidence="2" type="ORF">EVAR_49948_1</name>
</gene>
<sequence length="96" mass="10989">MADRVRLDDSMSDAELQAKLAEHGFPVMPITPSARKFLVKRLKVIIQNKTKRRNSIANKADSHVQMYLCNLIVRGWSFAGDASEPRERRNVSGHRR</sequence>
<feature type="domain" description="LEM" evidence="1">
    <location>
        <begin position="5"/>
        <end position="49"/>
    </location>
</feature>
<dbReference type="EMBL" id="BGZK01000973">
    <property type="protein sequence ID" value="GBP66973.1"/>
    <property type="molecule type" value="Genomic_DNA"/>
</dbReference>
<dbReference type="PROSITE" id="PS50954">
    <property type="entry name" value="LEM"/>
    <property type="match status" value="1"/>
</dbReference>
<dbReference type="OrthoDB" id="118234at2759"/>
<dbReference type="Proteomes" id="UP000299102">
    <property type="component" value="Unassembled WGS sequence"/>
</dbReference>
<dbReference type="Gene3D" id="1.10.720.40">
    <property type="match status" value="1"/>
</dbReference>
<dbReference type="Pfam" id="PF03020">
    <property type="entry name" value="LEM"/>
    <property type="match status" value="1"/>
</dbReference>
<dbReference type="SUPFAM" id="SSF63451">
    <property type="entry name" value="LEM domain"/>
    <property type="match status" value="1"/>
</dbReference>
<dbReference type="InterPro" id="IPR011015">
    <property type="entry name" value="LEM/LEM-like_dom_sf"/>
</dbReference>
<organism evidence="2 3">
    <name type="scientific">Eumeta variegata</name>
    <name type="common">Bagworm moth</name>
    <name type="synonym">Eumeta japonica</name>
    <dbReference type="NCBI Taxonomy" id="151549"/>
    <lineage>
        <taxon>Eukaryota</taxon>
        <taxon>Metazoa</taxon>
        <taxon>Ecdysozoa</taxon>
        <taxon>Arthropoda</taxon>
        <taxon>Hexapoda</taxon>
        <taxon>Insecta</taxon>
        <taxon>Pterygota</taxon>
        <taxon>Neoptera</taxon>
        <taxon>Endopterygota</taxon>
        <taxon>Lepidoptera</taxon>
        <taxon>Glossata</taxon>
        <taxon>Ditrysia</taxon>
        <taxon>Tineoidea</taxon>
        <taxon>Psychidae</taxon>
        <taxon>Oiketicinae</taxon>
        <taxon>Eumeta</taxon>
    </lineage>
</organism>
<accession>A0A4C1XV84</accession>